<dbReference type="SUPFAM" id="SSF56112">
    <property type="entry name" value="Protein kinase-like (PK-like)"/>
    <property type="match status" value="1"/>
</dbReference>
<name>A0AAD7T2U1_9TELE</name>
<protein>
    <recommendedName>
        <fullName evidence="1">non-specific serine/threonine protein kinase</fullName>
        <ecNumber evidence="1">2.7.11.1</ecNumber>
    </recommendedName>
</protein>
<sequence length="200" mass="23236">MELCEMGTLRTWIDERPEHDTQRSSDALGILQQVVEGVKYMHSKNLIHRDLKPVNILFGGEGRVKIGDFGLVTSAECDSDEGLLERTKRTGTRIYMSPEQMNQRKYDKEVDVFALGLIYFELLWNMTTKNEKAKIWNDVRRNTFPPQFYVKHSVEHKLIERMLSEEPRNRPDASMIAAELAKYSTNLGKCQHTLQEMKTI</sequence>
<dbReference type="Pfam" id="PF00069">
    <property type="entry name" value="Pkinase"/>
    <property type="match status" value="1"/>
</dbReference>
<dbReference type="GO" id="GO:0005737">
    <property type="term" value="C:cytoplasm"/>
    <property type="evidence" value="ECO:0007669"/>
    <property type="project" value="TreeGrafter"/>
</dbReference>
<evidence type="ECO:0000256" key="1">
    <source>
        <dbReference type="ARBA" id="ARBA00012513"/>
    </source>
</evidence>
<keyword evidence="11" id="KW-1185">Reference proteome</keyword>
<dbReference type="InterPro" id="IPR008271">
    <property type="entry name" value="Ser/Thr_kinase_AS"/>
</dbReference>
<evidence type="ECO:0000256" key="4">
    <source>
        <dbReference type="ARBA" id="ARBA00022679"/>
    </source>
</evidence>
<dbReference type="GO" id="GO:0005524">
    <property type="term" value="F:ATP binding"/>
    <property type="evidence" value="ECO:0007669"/>
    <property type="project" value="UniProtKB-KW"/>
</dbReference>
<dbReference type="Gene3D" id="1.10.510.10">
    <property type="entry name" value="Transferase(Phosphotransferase) domain 1"/>
    <property type="match status" value="1"/>
</dbReference>
<keyword evidence="5" id="KW-0547">Nucleotide-binding</keyword>
<evidence type="ECO:0000256" key="6">
    <source>
        <dbReference type="ARBA" id="ARBA00022777"/>
    </source>
</evidence>
<evidence type="ECO:0000256" key="8">
    <source>
        <dbReference type="ARBA" id="ARBA00037982"/>
    </source>
</evidence>
<keyword evidence="4" id="KW-0808">Transferase</keyword>
<dbReference type="EC" id="2.7.11.1" evidence="1"/>
<dbReference type="InterPro" id="IPR000719">
    <property type="entry name" value="Prot_kinase_dom"/>
</dbReference>
<dbReference type="InterPro" id="IPR050339">
    <property type="entry name" value="CC_SR_Kinase"/>
</dbReference>
<dbReference type="EMBL" id="JAINUG010000018">
    <property type="protein sequence ID" value="KAJ8412777.1"/>
    <property type="molecule type" value="Genomic_DNA"/>
</dbReference>
<keyword evidence="7" id="KW-0067">ATP-binding</keyword>
<dbReference type="GO" id="GO:0005634">
    <property type="term" value="C:nucleus"/>
    <property type="evidence" value="ECO:0007669"/>
    <property type="project" value="TreeGrafter"/>
</dbReference>
<dbReference type="PROSITE" id="PS00108">
    <property type="entry name" value="PROTEIN_KINASE_ST"/>
    <property type="match status" value="1"/>
</dbReference>
<gene>
    <name evidence="10" type="ORF">AAFF_G00117280</name>
</gene>
<reference evidence="10" key="1">
    <citation type="journal article" date="2023" name="Science">
        <title>Genome structures resolve the early diversification of teleost fishes.</title>
        <authorList>
            <person name="Parey E."/>
            <person name="Louis A."/>
            <person name="Montfort J."/>
            <person name="Bouchez O."/>
            <person name="Roques C."/>
            <person name="Iampietro C."/>
            <person name="Lluch J."/>
            <person name="Castinel A."/>
            <person name="Donnadieu C."/>
            <person name="Desvignes T."/>
            <person name="Floi Bucao C."/>
            <person name="Jouanno E."/>
            <person name="Wen M."/>
            <person name="Mejri S."/>
            <person name="Dirks R."/>
            <person name="Jansen H."/>
            <person name="Henkel C."/>
            <person name="Chen W.J."/>
            <person name="Zahm M."/>
            <person name="Cabau C."/>
            <person name="Klopp C."/>
            <person name="Thompson A.W."/>
            <person name="Robinson-Rechavi M."/>
            <person name="Braasch I."/>
            <person name="Lecointre G."/>
            <person name="Bobe J."/>
            <person name="Postlethwait J.H."/>
            <person name="Berthelot C."/>
            <person name="Roest Crollius H."/>
            <person name="Guiguen Y."/>
        </authorList>
    </citation>
    <scope>NUCLEOTIDE SEQUENCE</scope>
    <source>
        <strain evidence="10">NC1722</strain>
    </source>
</reference>
<evidence type="ECO:0000256" key="2">
    <source>
        <dbReference type="ARBA" id="ARBA00022527"/>
    </source>
</evidence>
<dbReference type="PROSITE" id="PS50011">
    <property type="entry name" value="PROTEIN_KINASE_DOM"/>
    <property type="match status" value="1"/>
</dbReference>
<keyword evidence="2" id="KW-0723">Serine/threonine-protein kinase</keyword>
<proteinExistence type="inferred from homology"/>
<dbReference type="FunFam" id="1.10.510.10:FF:000251">
    <property type="entry name" value="eukaryotic translation initiation factor 2-alpha kinase 3"/>
    <property type="match status" value="1"/>
</dbReference>
<comment type="caution">
    <text evidence="10">The sequence shown here is derived from an EMBL/GenBank/DDBJ whole genome shotgun (WGS) entry which is preliminary data.</text>
</comment>
<dbReference type="PANTHER" id="PTHR11042:SF194">
    <property type="entry name" value="DOUBLE-STRANDED RNA ACTIVATED PROTEIN KINASE"/>
    <property type="match status" value="1"/>
</dbReference>
<evidence type="ECO:0000313" key="10">
    <source>
        <dbReference type="EMBL" id="KAJ8412777.1"/>
    </source>
</evidence>
<dbReference type="PANTHER" id="PTHR11042">
    <property type="entry name" value="EUKARYOTIC TRANSLATION INITIATION FACTOR 2-ALPHA KINASE EIF2-ALPHA KINASE -RELATED"/>
    <property type="match status" value="1"/>
</dbReference>
<evidence type="ECO:0000313" key="11">
    <source>
        <dbReference type="Proteomes" id="UP001221898"/>
    </source>
</evidence>
<evidence type="ECO:0000256" key="3">
    <source>
        <dbReference type="ARBA" id="ARBA00022553"/>
    </source>
</evidence>
<feature type="domain" description="Protein kinase" evidence="9">
    <location>
        <begin position="1"/>
        <end position="187"/>
    </location>
</feature>
<evidence type="ECO:0000259" key="9">
    <source>
        <dbReference type="PROSITE" id="PS50011"/>
    </source>
</evidence>
<dbReference type="AlphaFoldDB" id="A0AAD7T2U1"/>
<evidence type="ECO:0000256" key="7">
    <source>
        <dbReference type="ARBA" id="ARBA00022840"/>
    </source>
</evidence>
<organism evidence="10 11">
    <name type="scientific">Aldrovandia affinis</name>
    <dbReference type="NCBI Taxonomy" id="143900"/>
    <lineage>
        <taxon>Eukaryota</taxon>
        <taxon>Metazoa</taxon>
        <taxon>Chordata</taxon>
        <taxon>Craniata</taxon>
        <taxon>Vertebrata</taxon>
        <taxon>Euteleostomi</taxon>
        <taxon>Actinopterygii</taxon>
        <taxon>Neopterygii</taxon>
        <taxon>Teleostei</taxon>
        <taxon>Notacanthiformes</taxon>
        <taxon>Halosauridae</taxon>
        <taxon>Aldrovandia</taxon>
    </lineage>
</organism>
<evidence type="ECO:0000256" key="5">
    <source>
        <dbReference type="ARBA" id="ARBA00022741"/>
    </source>
</evidence>
<accession>A0AAD7T2U1</accession>
<comment type="similarity">
    <text evidence="8">Belongs to the protein kinase superfamily. Ser/Thr protein kinase family. GCN2 subfamily.</text>
</comment>
<dbReference type="Proteomes" id="UP001221898">
    <property type="component" value="Unassembled WGS sequence"/>
</dbReference>
<dbReference type="InterPro" id="IPR011009">
    <property type="entry name" value="Kinase-like_dom_sf"/>
</dbReference>
<dbReference type="GO" id="GO:0004694">
    <property type="term" value="F:eukaryotic translation initiation factor 2alpha kinase activity"/>
    <property type="evidence" value="ECO:0007669"/>
    <property type="project" value="TreeGrafter"/>
</dbReference>
<keyword evidence="3" id="KW-0597">Phosphoprotein</keyword>
<keyword evidence="6" id="KW-0418">Kinase</keyword>
<dbReference type="SMART" id="SM00220">
    <property type="entry name" value="S_TKc"/>
    <property type="match status" value="1"/>
</dbReference>